<dbReference type="GO" id="GO:0043248">
    <property type="term" value="P:proteasome assembly"/>
    <property type="evidence" value="ECO:0007669"/>
    <property type="project" value="InterPro"/>
</dbReference>
<sequence length="2225" mass="247881">MASSVPPDPVREYQLIEKLELRIGGAKNDEQFQDIIQKFLPALILKLASETERNRNLTIKVCQYVSQRLKISHGIQLPLPGLFKNLQSSDSPFVRQFSLVFIQQGVSRVKTEDALRLLPEILKFAIPQDLSTANATSLKLWSIAFDFLLDGLRGWKPPERGSKEDLALKESYELSSMQSGLLAQTLSDFLIYDPKISQTLQALDENFRAVFEKQYRQRSAVVPSLANFVFTSIFNDEERLLPATIMTVDANLAAANTADTMFKQCHFDLESEGSTKILTMLARSQKATEQAEKIYSIIEQQLKSSATGLEAAKLRAALFSFLTWAVRMGPNMATIEVRTLQLLKNYIEEQGWPTPQDQSHMEVELRARAYESIGLLAGSLVASGDAISVITWLFTSLRCDESRDVRSSIEEALGRIMNLIRSNDETFLKSLRDLLLWNTSAQLGDSDPVYHYPSVNSAKYVAVRFANKCLPFHDAVARQIDVRAFDSSERKELADEGARGLDPHWHRSNQTFISGDATKMQYPAFRDLINVFYGTGASTTPDLGRTASRQAAIFCRNILVHEALQETEAGLDDAKDWDAQVDAVISNNAVARSAIREYLDELQADNLVPLLNSVLQKGAMSDVRMAETAIQLLSLTSEAALKVIGPSTVGILQQDLVNLQTQYSAARVLGMLDPPATSVEHLKAALESCVGWQKAVGLEAVKIRGQVLLITFVITRRGLRSGSTPDLEVLAMLNKLLRDILLQATDLPMKSAAIVCLGQLALCVQPTEELKLSPDEVDDALIKECKKQNEQAATALGRLINYKSGVAGTDAVSPLLERVLALHEVKQAEFHFALGEALAVAVAGFQSNSTMTELDVRADVPSWGARPDLQEHLLGKVLEHTRTTKPTLKKAAAIWLLSIVQFCGDLPSVTSRLTECQVAFARLLNDRDEITQEAGSRGLGIVYEKGDKSLRDDLVRDLVQSFTGTGAKMSGTVTADTQLFEAGALPTEGGQSVSTYKDIVSLATEMGDPSLVYRFMNLASNNAIWSSRAAFGKFGLSNVLADSTYLSENKKFYPKLFRYRFDPNPNVQRSMNEIWRALVKDPSAVINENFGLIMDDLLKSVLAGKEWRAREASCAAIADLVSGRDIEKLEGYLDEIWKVAFKVLDDVKETVRVAAMKLCRTLTNMLVRNLEVGQGNTKRATTLLNHAMPFLLKQMEGGQAQEVQQYATVTLLEVVKKSPPRSLQSFAPTILETLVNSLSTLEHESINYLHLNADKYGLTAEKLDKMRVSSVNASPVTEAIDRCLESLTMAAPVPAADDATDHMDGVESTVSPMDDAMRRLEASFKSAIGLPSRVGLSRVIVTLVVRHPTAFRPYADKFAQLHRKHVIDRNATISVAFSTSLGYLMRLASEKEVRATSKHAQKLYFESQELSHRSVAGEILQSISKTSNDIFNKYVSTFLPFAFIGRNDTDEEVRERFDPPWKDNIGGSRAVQLYLQEISALIMTHIKSPLWPIRHACCFAVADLVDSLAPQSKLNEAEAKLIWPMLEEALSGKTWEGKEKVVSAFPKFVDMWPGSKAVDQMAKIAIREAKRQNETYRPHAVVALGEFAKNRRDASLAVQVIPLLQDMIEELTNVDAMDVDGESKTVDKTLEAIASCMFGTLQTQDAGKVLDQAISILNKLHAQKIPALDTALCENAASFVLKFSSDTTSPAPTETSQGSGQLDDLPPFAQLTTDEDRERKAEKATPGTYHVLVNPDSFMHLPEYSDDPDIKKEHLSPLRRGSLTTSLASSLGRESEKGFHDPNTVILPRFEDVARRVTSRDPCSPTLPRFKVEDDDTVVEDRYVERFKQFCWRQLVLVDAEQSGRPSVAIFEDEMHFYPPMQHAMKAVAAFSYGTDNDRVDALQEYQRAVTLMKDAVKSTEDLISDASFLTHFLLLIHEIVTAAESHWMQHFSTLLQISNLRRQIYDSERYPYMVWWLCVIDLEALFSGAGTGEFVGAMLRSDLVPPPSYHLYPLGADGSSVVYGNELETLPVILQLDCEVTTLAMRLALLARELRLPNTMGDVRIRQAQVYELQESLRELWAAPSIGYVAQHTERLPPRSRQLFEHAQMLYRACIIFSHTSMWRHQRLETSPDYDTEVAVAATQILNNSTRMLDRGRMDARFLAFPIFIAGMASAEGSQKMLAADLLERMEKPSIGRNTAVTRRAMERIYEAQNERFMSTGQSLDIDWLDVLQREQIMIVNFGL</sequence>
<dbReference type="InterPro" id="IPR016024">
    <property type="entry name" value="ARM-type_fold"/>
</dbReference>
<dbReference type="Proteomes" id="UP000038010">
    <property type="component" value="Unassembled WGS sequence"/>
</dbReference>
<accession>A0A0N1HBH7</accession>
<dbReference type="EMBL" id="LFJN01000001">
    <property type="protein sequence ID" value="KPI45550.1"/>
    <property type="molecule type" value="Genomic_DNA"/>
</dbReference>
<dbReference type="RefSeq" id="XP_018005513.1">
    <property type="nucleotide sequence ID" value="XM_018145890.1"/>
</dbReference>
<evidence type="ECO:0000256" key="1">
    <source>
        <dbReference type="ARBA" id="ARBA00004496"/>
    </source>
</evidence>
<feature type="region of interest" description="Disordered" evidence="5">
    <location>
        <begin position="1685"/>
        <end position="1708"/>
    </location>
</feature>
<dbReference type="Gene3D" id="1.25.10.10">
    <property type="entry name" value="Leucine-rich Repeat Variant"/>
    <property type="match status" value="2"/>
</dbReference>
<feature type="compositionally biased region" description="Polar residues" evidence="5">
    <location>
        <begin position="1685"/>
        <end position="1700"/>
    </location>
</feature>
<dbReference type="GeneID" id="28737760"/>
<evidence type="ECO:0000256" key="5">
    <source>
        <dbReference type="SAM" id="MobiDB-lite"/>
    </source>
</evidence>
<evidence type="ECO:0000256" key="2">
    <source>
        <dbReference type="ARBA" id="ARBA00022490"/>
    </source>
</evidence>
<dbReference type="InterPro" id="IPR021858">
    <property type="entry name" value="Fun_TF"/>
</dbReference>
<dbReference type="PANTHER" id="PTHR23346:SF19">
    <property type="entry name" value="PROTEASOME ADAPTER AND SCAFFOLD PROTEIN ECM29"/>
    <property type="match status" value="1"/>
</dbReference>
<gene>
    <name evidence="8" type="ORF">AB675_565</name>
</gene>
<dbReference type="InterPro" id="IPR024372">
    <property type="entry name" value="Ecm29_N"/>
</dbReference>
<evidence type="ECO:0000259" key="7">
    <source>
        <dbReference type="Pfam" id="PF24492"/>
    </source>
</evidence>
<evidence type="ECO:0000256" key="3">
    <source>
        <dbReference type="ARBA" id="ARBA00022737"/>
    </source>
</evidence>
<dbReference type="InterPro" id="IPR011989">
    <property type="entry name" value="ARM-like"/>
</dbReference>
<dbReference type="Pfam" id="PF11951">
    <property type="entry name" value="Fungal_trans_2"/>
    <property type="match status" value="1"/>
</dbReference>
<feature type="domain" description="Proteasome component Ecm29 N-terminal" evidence="6">
    <location>
        <begin position="275"/>
        <end position="482"/>
    </location>
</feature>
<dbReference type="Pfam" id="PF23731">
    <property type="entry name" value="ARM_ECM29_C"/>
    <property type="match status" value="1"/>
</dbReference>
<evidence type="ECO:0000313" key="8">
    <source>
        <dbReference type="EMBL" id="KPI45550.1"/>
    </source>
</evidence>
<dbReference type="Pfam" id="PF24492">
    <property type="entry name" value="HEAT_ECM29"/>
    <property type="match status" value="1"/>
</dbReference>
<dbReference type="OrthoDB" id="16066at2759"/>
<keyword evidence="2" id="KW-0963">Cytoplasm</keyword>
<dbReference type="InterPro" id="IPR055443">
    <property type="entry name" value="HEAT_ECM29"/>
</dbReference>
<evidence type="ECO:0000259" key="6">
    <source>
        <dbReference type="Pfam" id="PF13001"/>
    </source>
</evidence>
<dbReference type="GO" id="GO:0060090">
    <property type="term" value="F:molecular adaptor activity"/>
    <property type="evidence" value="ECO:0007669"/>
    <property type="project" value="InterPro"/>
</dbReference>
<dbReference type="GO" id="GO:0036503">
    <property type="term" value="P:ERAD pathway"/>
    <property type="evidence" value="ECO:0007669"/>
    <property type="project" value="TreeGrafter"/>
</dbReference>
<keyword evidence="9" id="KW-1185">Reference proteome</keyword>
<dbReference type="GO" id="GO:0005634">
    <property type="term" value="C:nucleus"/>
    <property type="evidence" value="ECO:0007669"/>
    <property type="project" value="TreeGrafter"/>
</dbReference>
<dbReference type="STRING" id="1664694.A0A0N1HBH7"/>
<dbReference type="SUPFAM" id="SSF48371">
    <property type="entry name" value="ARM repeat"/>
    <property type="match status" value="3"/>
</dbReference>
<comment type="subcellular location">
    <subcellularLocation>
        <location evidence="1">Cytoplasm</location>
    </subcellularLocation>
</comment>
<organism evidence="8 9">
    <name type="scientific">Cyphellophora attinorum</name>
    <dbReference type="NCBI Taxonomy" id="1664694"/>
    <lineage>
        <taxon>Eukaryota</taxon>
        <taxon>Fungi</taxon>
        <taxon>Dikarya</taxon>
        <taxon>Ascomycota</taxon>
        <taxon>Pezizomycotina</taxon>
        <taxon>Eurotiomycetes</taxon>
        <taxon>Chaetothyriomycetidae</taxon>
        <taxon>Chaetothyriales</taxon>
        <taxon>Cyphellophoraceae</taxon>
        <taxon>Cyphellophora</taxon>
    </lineage>
</organism>
<proteinExistence type="predicted"/>
<keyword evidence="3" id="KW-0677">Repeat</keyword>
<feature type="domain" description="Proteasome component Ecm29 N-terminal" evidence="6">
    <location>
        <begin position="16"/>
        <end position="272"/>
    </location>
</feature>
<evidence type="ECO:0000256" key="4">
    <source>
        <dbReference type="ARBA" id="ARBA00022942"/>
    </source>
</evidence>
<dbReference type="VEuPathDB" id="FungiDB:AB675_565"/>
<name>A0A0N1HBH7_9EURO</name>
<dbReference type="GO" id="GO:0005737">
    <property type="term" value="C:cytoplasm"/>
    <property type="evidence" value="ECO:0007669"/>
    <property type="project" value="UniProtKB-SubCell"/>
</dbReference>
<reference evidence="8 9" key="1">
    <citation type="submission" date="2015-06" db="EMBL/GenBank/DDBJ databases">
        <title>Draft genome of the ant-associated black yeast Phialophora attae CBS 131958.</title>
        <authorList>
            <person name="Moreno L.F."/>
            <person name="Stielow B.J."/>
            <person name="de Hoog S."/>
            <person name="Vicente V.A."/>
            <person name="Weiss V.A."/>
            <person name="de Vries M."/>
            <person name="Cruz L.M."/>
            <person name="Souza E.M."/>
        </authorList>
    </citation>
    <scope>NUCLEOTIDE SEQUENCE [LARGE SCALE GENOMIC DNA]</scope>
    <source>
        <strain evidence="8 9">CBS 131958</strain>
    </source>
</reference>
<evidence type="ECO:0000313" key="9">
    <source>
        <dbReference type="Proteomes" id="UP000038010"/>
    </source>
</evidence>
<feature type="domain" description="Proteasome adapter and scaffold protein ECM29 HEAT-repeat" evidence="7">
    <location>
        <begin position="1223"/>
        <end position="1405"/>
    </location>
</feature>
<protein>
    <submittedName>
        <fullName evidence="8">Proteasome component ECM29</fullName>
    </submittedName>
</protein>
<dbReference type="PANTHER" id="PTHR23346">
    <property type="entry name" value="TRANSLATIONAL ACTIVATOR GCN1-RELATED"/>
    <property type="match status" value="1"/>
</dbReference>
<dbReference type="Pfam" id="PF13001">
    <property type="entry name" value="ECM29_N"/>
    <property type="match status" value="2"/>
</dbReference>
<dbReference type="GO" id="GO:0000502">
    <property type="term" value="C:proteasome complex"/>
    <property type="evidence" value="ECO:0007669"/>
    <property type="project" value="UniProtKB-KW"/>
</dbReference>
<keyword evidence="4 8" id="KW-0647">Proteasome</keyword>
<comment type="caution">
    <text evidence="8">The sequence shown here is derived from an EMBL/GenBank/DDBJ whole genome shotgun (WGS) entry which is preliminary data.</text>
</comment>